<evidence type="ECO:0000256" key="2">
    <source>
        <dbReference type="ARBA" id="ARBA00004123"/>
    </source>
</evidence>
<dbReference type="InterPro" id="IPR026103">
    <property type="entry name" value="HARBI1_animal"/>
</dbReference>
<keyword evidence="8" id="KW-0479">Metal-binding</keyword>
<dbReference type="EMBL" id="CARXXK010000002">
    <property type="protein sequence ID" value="CAI6355056.1"/>
    <property type="molecule type" value="Genomic_DNA"/>
</dbReference>
<evidence type="ECO:0000256" key="12">
    <source>
        <dbReference type="ARBA" id="ARBA00045850"/>
    </source>
</evidence>
<reference evidence="14 15" key="1">
    <citation type="submission" date="2023-01" db="EMBL/GenBank/DDBJ databases">
        <authorList>
            <person name="Whitehead M."/>
        </authorList>
    </citation>
    <scope>NUCLEOTIDE SEQUENCE [LARGE SCALE GENOMIC DNA]</scope>
</reference>
<evidence type="ECO:0000256" key="6">
    <source>
        <dbReference type="ARBA" id="ARBA00022490"/>
    </source>
</evidence>
<proteinExistence type="inferred from homology"/>
<evidence type="ECO:0000256" key="10">
    <source>
        <dbReference type="ARBA" id="ARBA00023242"/>
    </source>
</evidence>
<evidence type="ECO:0000256" key="9">
    <source>
        <dbReference type="ARBA" id="ARBA00022801"/>
    </source>
</evidence>
<accession>A0AAV0WH44</accession>
<evidence type="ECO:0000313" key="14">
    <source>
        <dbReference type="EMBL" id="CAI6355056.1"/>
    </source>
</evidence>
<keyword evidence="9" id="KW-0378">Hydrolase</keyword>
<dbReference type="GO" id="GO:0004518">
    <property type="term" value="F:nuclease activity"/>
    <property type="evidence" value="ECO:0007669"/>
    <property type="project" value="UniProtKB-KW"/>
</dbReference>
<dbReference type="InterPro" id="IPR027806">
    <property type="entry name" value="HARBI1_dom"/>
</dbReference>
<comment type="caution">
    <text evidence="14">The sequence shown here is derived from an EMBL/GenBank/DDBJ whole genome shotgun (WGS) entry which is preliminary data.</text>
</comment>
<dbReference type="AlphaFoldDB" id="A0AAV0WH44"/>
<feature type="domain" description="DDE Tnp4" evidence="13">
    <location>
        <begin position="141"/>
        <end position="200"/>
    </location>
</feature>
<comment type="subcellular location">
    <subcellularLocation>
        <location evidence="3">Cytoplasm</location>
    </subcellularLocation>
    <subcellularLocation>
        <location evidence="2">Nucleus</location>
    </subcellularLocation>
</comment>
<dbReference type="InterPro" id="IPR045249">
    <property type="entry name" value="HARBI1-like"/>
</dbReference>
<gene>
    <name evidence="14" type="ORF">MEUPH1_LOCUS10955</name>
</gene>
<dbReference type="GO" id="GO:0016787">
    <property type="term" value="F:hydrolase activity"/>
    <property type="evidence" value="ECO:0007669"/>
    <property type="project" value="UniProtKB-KW"/>
</dbReference>
<evidence type="ECO:0000313" key="15">
    <source>
        <dbReference type="Proteomes" id="UP001160148"/>
    </source>
</evidence>
<keyword evidence="6" id="KW-0963">Cytoplasm</keyword>
<evidence type="ECO:0000256" key="7">
    <source>
        <dbReference type="ARBA" id="ARBA00022722"/>
    </source>
</evidence>
<dbReference type="GO" id="GO:0046872">
    <property type="term" value="F:metal ion binding"/>
    <property type="evidence" value="ECO:0007669"/>
    <property type="project" value="UniProtKB-KW"/>
</dbReference>
<keyword evidence="7" id="KW-0540">Nuclease</keyword>
<keyword evidence="15" id="KW-1185">Reference proteome</keyword>
<comment type="cofactor">
    <cofactor evidence="1">
        <name>a divalent metal cation</name>
        <dbReference type="ChEBI" id="CHEBI:60240"/>
    </cofactor>
</comment>
<comment type="function">
    <text evidence="12">Transposase-derived protein that may have nuclease activity. Does not have transposase activity.</text>
</comment>
<protein>
    <recommendedName>
        <fullName evidence="5">Putative nuclease HARBI1</fullName>
    </recommendedName>
    <alternativeName>
        <fullName evidence="11">Harbinger transposase-derived nuclease</fullName>
    </alternativeName>
</protein>
<dbReference type="Proteomes" id="UP001160148">
    <property type="component" value="Unassembled WGS sequence"/>
</dbReference>
<organism evidence="14 15">
    <name type="scientific">Macrosiphum euphorbiae</name>
    <name type="common">potato aphid</name>
    <dbReference type="NCBI Taxonomy" id="13131"/>
    <lineage>
        <taxon>Eukaryota</taxon>
        <taxon>Metazoa</taxon>
        <taxon>Ecdysozoa</taxon>
        <taxon>Arthropoda</taxon>
        <taxon>Hexapoda</taxon>
        <taxon>Insecta</taxon>
        <taxon>Pterygota</taxon>
        <taxon>Neoptera</taxon>
        <taxon>Paraneoptera</taxon>
        <taxon>Hemiptera</taxon>
        <taxon>Sternorrhyncha</taxon>
        <taxon>Aphidomorpha</taxon>
        <taxon>Aphidoidea</taxon>
        <taxon>Aphididae</taxon>
        <taxon>Macrosiphini</taxon>
        <taxon>Macrosiphum</taxon>
    </lineage>
</organism>
<dbReference type="PRINTS" id="PR02086">
    <property type="entry name" value="PUTNUCHARBI1"/>
</dbReference>
<sequence>MLRLEWLLNDDGYDDGRPRRVYFDLCDRQYRQCFRLNKNQVAFILSKIEHILTHASIRNKAITAEHQLLTTLNWLGNGAQQHGIGATHGISTSSVSRCVHRVVNAVVTHMYQNIVKWPNNTVKIRTTFLEKGGFPSVAGCIDGTLINIDAPNLNEEQFIDRHGNHSINVTMVCGPNHEFYAVDANWPGSVHDARVLRNTNVPIFCI</sequence>
<keyword evidence="10" id="KW-0539">Nucleus</keyword>
<evidence type="ECO:0000256" key="5">
    <source>
        <dbReference type="ARBA" id="ARBA00015519"/>
    </source>
</evidence>
<evidence type="ECO:0000256" key="4">
    <source>
        <dbReference type="ARBA" id="ARBA00006958"/>
    </source>
</evidence>
<evidence type="ECO:0000256" key="1">
    <source>
        <dbReference type="ARBA" id="ARBA00001968"/>
    </source>
</evidence>
<evidence type="ECO:0000256" key="11">
    <source>
        <dbReference type="ARBA" id="ARBA00030126"/>
    </source>
</evidence>
<dbReference type="PANTHER" id="PTHR22930:SF289">
    <property type="entry name" value="DDE TNP4 DOMAIN-CONTAINING PROTEIN-RELATED"/>
    <property type="match status" value="1"/>
</dbReference>
<name>A0AAV0WH44_9HEMI</name>
<evidence type="ECO:0000259" key="13">
    <source>
        <dbReference type="Pfam" id="PF13359"/>
    </source>
</evidence>
<dbReference type="PANTHER" id="PTHR22930">
    <property type="match status" value="1"/>
</dbReference>
<dbReference type="GO" id="GO:0005737">
    <property type="term" value="C:cytoplasm"/>
    <property type="evidence" value="ECO:0007669"/>
    <property type="project" value="UniProtKB-SubCell"/>
</dbReference>
<dbReference type="Pfam" id="PF13359">
    <property type="entry name" value="DDE_Tnp_4"/>
    <property type="match status" value="1"/>
</dbReference>
<dbReference type="GO" id="GO:0005634">
    <property type="term" value="C:nucleus"/>
    <property type="evidence" value="ECO:0007669"/>
    <property type="project" value="UniProtKB-SubCell"/>
</dbReference>
<comment type="similarity">
    <text evidence="4">Belongs to the HARBI1 family.</text>
</comment>
<evidence type="ECO:0000256" key="8">
    <source>
        <dbReference type="ARBA" id="ARBA00022723"/>
    </source>
</evidence>
<evidence type="ECO:0000256" key="3">
    <source>
        <dbReference type="ARBA" id="ARBA00004496"/>
    </source>
</evidence>